<dbReference type="InterPro" id="IPR035974">
    <property type="entry name" value="Rap/Ran-GAP_sf"/>
</dbReference>
<sequence length="369" mass="41566">MALNVTYPASAGVPPDAQFLLEQGNANARVTGVHDSLLQECERDIIWYRDYFFGKPHANFLARTTPRGPMAVSIVQDGDNYKGIVRTTERAVATPQGSERLTIPRDSVAIAWWRKMLGMAPTPQNVMRALSPNIPVELLKQGRDPGLPNELLAMEERQVIRSYKFGLGYLRHGQTTEEHMFSNTEGAPSFKEFLNFLGEKIALKGWKGYRAGLDVQNDQTGKHSVYTKWQGYEIMFHVSAYLPHTANDKQQLEKKRHIGNDIVVLVFQDGDAQFQLPTLTSRQNHVVIAVRPEGEKYVIASCYKNGVPHFHPEIPDPPHFSRDAVGRDFLLHKLVNAERASYKSPSFAPKISRTRNVLLLDVAERFSGS</sequence>
<dbReference type="Proteomes" id="UP000054350">
    <property type="component" value="Unassembled WGS sequence"/>
</dbReference>
<dbReference type="AlphaFoldDB" id="A0A0L0SYV3"/>
<dbReference type="PANTHER" id="PTHR15711:SF65">
    <property type="entry name" value="RAPGAP_RANGAP DOMAIN-CONTAINING PROTEIN"/>
    <property type="match status" value="1"/>
</dbReference>
<dbReference type="eggNOG" id="KOG3686">
    <property type="taxonomic scope" value="Eukaryota"/>
</dbReference>
<dbReference type="PROSITE" id="PS50085">
    <property type="entry name" value="RAPGAP"/>
    <property type="match status" value="1"/>
</dbReference>
<protein>
    <recommendedName>
        <fullName evidence="2">Rap-GAP domain-containing protein</fullName>
    </recommendedName>
</protein>
<evidence type="ECO:0000313" key="3">
    <source>
        <dbReference type="EMBL" id="KNE67585.1"/>
    </source>
</evidence>
<proteinExistence type="predicted"/>
<evidence type="ECO:0000256" key="1">
    <source>
        <dbReference type="ARBA" id="ARBA00022468"/>
    </source>
</evidence>
<dbReference type="InterPro" id="IPR050989">
    <property type="entry name" value="Rap1_Ran_GAP"/>
</dbReference>
<dbReference type="Gene3D" id="3.40.50.11210">
    <property type="entry name" value="Rap/Ran-GAP"/>
    <property type="match status" value="1"/>
</dbReference>
<dbReference type="EMBL" id="GG745353">
    <property type="protein sequence ID" value="KNE67585.1"/>
    <property type="molecule type" value="Genomic_DNA"/>
</dbReference>
<dbReference type="VEuPathDB" id="FungiDB:AMAG_12037"/>
<gene>
    <name evidence="3" type="ORF">AMAG_12037</name>
</gene>
<dbReference type="STRING" id="578462.A0A0L0SYV3"/>
<dbReference type="PANTHER" id="PTHR15711">
    <property type="entry name" value="RAP GTPASE-ACTIVATING PROTEIN"/>
    <property type="match status" value="1"/>
</dbReference>
<evidence type="ECO:0000313" key="4">
    <source>
        <dbReference type="Proteomes" id="UP000054350"/>
    </source>
</evidence>
<dbReference type="GO" id="GO:0051056">
    <property type="term" value="P:regulation of small GTPase mediated signal transduction"/>
    <property type="evidence" value="ECO:0007669"/>
    <property type="project" value="InterPro"/>
</dbReference>
<dbReference type="OrthoDB" id="2499658at2759"/>
<organism evidence="3 4">
    <name type="scientific">Allomyces macrogynus (strain ATCC 38327)</name>
    <name type="common">Allomyces javanicus var. macrogynus</name>
    <dbReference type="NCBI Taxonomy" id="578462"/>
    <lineage>
        <taxon>Eukaryota</taxon>
        <taxon>Fungi</taxon>
        <taxon>Fungi incertae sedis</taxon>
        <taxon>Blastocladiomycota</taxon>
        <taxon>Blastocladiomycetes</taxon>
        <taxon>Blastocladiales</taxon>
        <taxon>Blastocladiaceae</taxon>
        <taxon>Allomyces</taxon>
    </lineage>
</organism>
<keyword evidence="4" id="KW-1185">Reference proteome</keyword>
<dbReference type="GO" id="GO:0005096">
    <property type="term" value="F:GTPase activator activity"/>
    <property type="evidence" value="ECO:0007669"/>
    <property type="project" value="UniProtKB-KW"/>
</dbReference>
<dbReference type="Pfam" id="PF02145">
    <property type="entry name" value="Rap_GAP"/>
    <property type="match status" value="1"/>
</dbReference>
<reference evidence="4" key="2">
    <citation type="submission" date="2009-11" db="EMBL/GenBank/DDBJ databases">
        <title>The Genome Sequence of Allomyces macrogynus strain ATCC 38327.</title>
        <authorList>
            <consortium name="The Broad Institute Genome Sequencing Platform"/>
            <person name="Russ C."/>
            <person name="Cuomo C."/>
            <person name="Shea T."/>
            <person name="Young S.K."/>
            <person name="Zeng Q."/>
            <person name="Koehrsen M."/>
            <person name="Haas B."/>
            <person name="Borodovsky M."/>
            <person name="Guigo R."/>
            <person name="Alvarado L."/>
            <person name="Berlin A."/>
            <person name="Borenstein D."/>
            <person name="Chen Z."/>
            <person name="Engels R."/>
            <person name="Freedman E."/>
            <person name="Gellesch M."/>
            <person name="Goldberg J."/>
            <person name="Griggs A."/>
            <person name="Gujja S."/>
            <person name="Heiman D."/>
            <person name="Hepburn T."/>
            <person name="Howarth C."/>
            <person name="Jen D."/>
            <person name="Larson L."/>
            <person name="Lewis B."/>
            <person name="Mehta T."/>
            <person name="Park D."/>
            <person name="Pearson M."/>
            <person name="Roberts A."/>
            <person name="Saif S."/>
            <person name="Shenoy N."/>
            <person name="Sisk P."/>
            <person name="Stolte C."/>
            <person name="Sykes S."/>
            <person name="Walk T."/>
            <person name="White J."/>
            <person name="Yandava C."/>
            <person name="Burger G."/>
            <person name="Gray M.W."/>
            <person name="Holland P.W.H."/>
            <person name="King N."/>
            <person name="Lang F.B.F."/>
            <person name="Roger A.J."/>
            <person name="Ruiz-Trillo I."/>
            <person name="Lander E."/>
            <person name="Nusbaum C."/>
        </authorList>
    </citation>
    <scope>NUCLEOTIDE SEQUENCE [LARGE SCALE GENOMIC DNA]</scope>
    <source>
        <strain evidence="4">ATCC 38327</strain>
    </source>
</reference>
<dbReference type="OMA" id="PAATICR"/>
<dbReference type="InterPro" id="IPR000331">
    <property type="entry name" value="Rap/Ran_GAP_dom"/>
</dbReference>
<evidence type="ECO:0000259" key="2">
    <source>
        <dbReference type="PROSITE" id="PS50085"/>
    </source>
</evidence>
<reference evidence="3 4" key="1">
    <citation type="submission" date="2009-11" db="EMBL/GenBank/DDBJ databases">
        <title>Annotation of Allomyces macrogynus ATCC 38327.</title>
        <authorList>
            <consortium name="The Broad Institute Genome Sequencing Platform"/>
            <person name="Russ C."/>
            <person name="Cuomo C."/>
            <person name="Burger G."/>
            <person name="Gray M.W."/>
            <person name="Holland P.W.H."/>
            <person name="King N."/>
            <person name="Lang F.B.F."/>
            <person name="Roger A.J."/>
            <person name="Ruiz-Trillo I."/>
            <person name="Young S.K."/>
            <person name="Zeng Q."/>
            <person name="Gargeya S."/>
            <person name="Fitzgerald M."/>
            <person name="Haas B."/>
            <person name="Abouelleil A."/>
            <person name="Alvarado L."/>
            <person name="Arachchi H.M."/>
            <person name="Berlin A."/>
            <person name="Chapman S.B."/>
            <person name="Gearin G."/>
            <person name="Goldberg J."/>
            <person name="Griggs A."/>
            <person name="Gujja S."/>
            <person name="Hansen M."/>
            <person name="Heiman D."/>
            <person name="Howarth C."/>
            <person name="Larimer J."/>
            <person name="Lui A."/>
            <person name="MacDonald P.J.P."/>
            <person name="McCowen C."/>
            <person name="Montmayeur A."/>
            <person name="Murphy C."/>
            <person name="Neiman D."/>
            <person name="Pearson M."/>
            <person name="Priest M."/>
            <person name="Roberts A."/>
            <person name="Saif S."/>
            <person name="Shea T."/>
            <person name="Sisk P."/>
            <person name="Stolte C."/>
            <person name="Sykes S."/>
            <person name="Wortman J."/>
            <person name="Nusbaum C."/>
            <person name="Birren B."/>
        </authorList>
    </citation>
    <scope>NUCLEOTIDE SEQUENCE [LARGE SCALE GENOMIC DNA]</scope>
    <source>
        <strain evidence="3 4">ATCC 38327</strain>
    </source>
</reference>
<keyword evidence="1" id="KW-0343">GTPase activation</keyword>
<dbReference type="SUPFAM" id="SSF111347">
    <property type="entry name" value="Rap/Ran-GAP"/>
    <property type="match status" value="1"/>
</dbReference>
<feature type="domain" description="Rap-GAP" evidence="2">
    <location>
        <begin position="151"/>
        <end position="362"/>
    </location>
</feature>
<accession>A0A0L0SYV3</accession>
<name>A0A0L0SYV3_ALLM3</name>